<reference evidence="1 2" key="1">
    <citation type="journal article" date="2020" name="Phytopathology">
        <title>Genome Sequence Resources of Colletotrichum truncatum, C. plurivorum, C. musicola, and C. sojae: Four Species Pathogenic to Soybean (Glycine max).</title>
        <authorList>
            <person name="Rogerio F."/>
            <person name="Boufleur T.R."/>
            <person name="Ciampi-Guillardi M."/>
            <person name="Sukno S.A."/>
            <person name="Thon M.R."/>
            <person name="Massola Junior N.S."/>
            <person name="Baroncelli R."/>
        </authorList>
    </citation>
    <scope>NUCLEOTIDE SEQUENCE [LARGE SCALE GENOMIC DNA]</scope>
    <source>
        <strain evidence="1 2">CMES1059</strain>
    </source>
</reference>
<keyword evidence="2" id="KW-1185">Reference proteome</keyword>
<accession>A0ACC3ZIV2</accession>
<gene>
    <name evidence="1" type="ORF">CTRU02_201765</name>
</gene>
<organism evidence="1 2">
    <name type="scientific">Colletotrichum truncatum</name>
    <name type="common">Anthracnose fungus</name>
    <name type="synonym">Colletotrichum capsici</name>
    <dbReference type="NCBI Taxonomy" id="5467"/>
    <lineage>
        <taxon>Eukaryota</taxon>
        <taxon>Fungi</taxon>
        <taxon>Dikarya</taxon>
        <taxon>Ascomycota</taxon>
        <taxon>Pezizomycotina</taxon>
        <taxon>Sordariomycetes</taxon>
        <taxon>Hypocreomycetidae</taxon>
        <taxon>Glomerellales</taxon>
        <taxon>Glomerellaceae</taxon>
        <taxon>Colletotrichum</taxon>
        <taxon>Colletotrichum truncatum species complex</taxon>
    </lineage>
</organism>
<dbReference type="Proteomes" id="UP000805649">
    <property type="component" value="Unassembled WGS sequence"/>
</dbReference>
<name>A0ACC3ZIV2_COLTU</name>
<sequence length="122" mass="13959">MSAEPNSKFAPAPKTQTNVREMSFKQQLDQAAHDAREPDEPPKQNPIIEKDVWLIQTFRKVTQYIPAAAKILGNPQEEKEEKKEKISRPGIPGPPERPYDDAQVEEFIRQQHRSKGEDGLLE</sequence>
<evidence type="ECO:0000313" key="1">
    <source>
        <dbReference type="EMBL" id="KAL0943878.1"/>
    </source>
</evidence>
<evidence type="ECO:0000313" key="2">
    <source>
        <dbReference type="Proteomes" id="UP000805649"/>
    </source>
</evidence>
<dbReference type="EMBL" id="VUJX02000001">
    <property type="protein sequence ID" value="KAL0943878.1"/>
    <property type="molecule type" value="Genomic_DNA"/>
</dbReference>
<comment type="caution">
    <text evidence="1">The sequence shown here is derived from an EMBL/GenBank/DDBJ whole genome shotgun (WGS) entry which is preliminary data.</text>
</comment>
<protein>
    <submittedName>
        <fullName evidence="1">Uncharacterized protein</fullName>
    </submittedName>
</protein>
<proteinExistence type="predicted"/>